<dbReference type="PANTHER" id="PTHR21325">
    <property type="entry name" value="PHOSPHOLIPASE B, PLB1"/>
    <property type="match status" value="1"/>
</dbReference>
<comment type="catalytic activity">
    <reaction evidence="35">
        <text>1-hexadecanoyl-sn-glycero-3-phosphocholine + H2O = sn-glycerol 3-phosphocholine + hexadecanoate + H(+)</text>
        <dbReference type="Rhea" id="RHEA:40435"/>
        <dbReference type="ChEBI" id="CHEBI:7896"/>
        <dbReference type="ChEBI" id="CHEBI:15377"/>
        <dbReference type="ChEBI" id="CHEBI:15378"/>
        <dbReference type="ChEBI" id="CHEBI:16870"/>
        <dbReference type="ChEBI" id="CHEBI:72998"/>
    </reaction>
    <physiologicalReaction direction="left-to-right" evidence="35">
        <dbReference type="Rhea" id="RHEA:40436"/>
    </physiologicalReaction>
</comment>
<dbReference type="EMBL" id="CATQJL010000223">
    <property type="protein sequence ID" value="CAJ0599719.1"/>
    <property type="molecule type" value="Genomic_DNA"/>
</dbReference>
<keyword evidence="8" id="KW-0378">Hydrolase</keyword>
<comment type="catalytic activity">
    <reaction evidence="14">
        <text>1-hexadecanoyl-2-(9Z,12Z-octadecadienoyl)-sn-glycero-3-phosphocholine + H2O = (9Z,12Z)-octadecadienoate + 1-hexadecanoyl-sn-glycero-3-phosphocholine + H(+)</text>
        <dbReference type="Rhea" id="RHEA:40811"/>
        <dbReference type="ChEBI" id="CHEBI:15377"/>
        <dbReference type="ChEBI" id="CHEBI:15378"/>
        <dbReference type="ChEBI" id="CHEBI:30245"/>
        <dbReference type="ChEBI" id="CHEBI:72998"/>
        <dbReference type="ChEBI" id="CHEBI:73002"/>
    </reaction>
    <physiologicalReaction direction="left-to-right" evidence="14">
        <dbReference type="Rhea" id="RHEA:40812"/>
    </physiologicalReaction>
</comment>
<dbReference type="GO" id="GO:0016324">
    <property type="term" value="C:apical plasma membrane"/>
    <property type="evidence" value="ECO:0007669"/>
    <property type="project" value="UniProtKB-SubCell"/>
</dbReference>
<dbReference type="GO" id="GO:0004806">
    <property type="term" value="F:triacylglycerol lipase activity"/>
    <property type="evidence" value="ECO:0007669"/>
    <property type="project" value="UniProtKB-EC"/>
</dbReference>
<evidence type="ECO:0000256" key="3">
    <source>
        <dbReference type="ARBA" id="ARBA00015133"/>
    </source>
</evidence>
<evidence type="ECO:0000256" key="14">
    <source>
        <dbReference type="ARBA" id="ARBA00023408"/>
    </source>
</evidence>
<comment type="catalytic activity">
    <reaction evidence="38">
        <text>1-O-hexadecyl-2-(9Z)-octadecenoyl-sn-glycero-3-phosphocholine + H2O = 1-O-hexadecyl-sn-glycero-3-phosphocholine + (9Z)-octadecenoate + H(+)</text>
        <dbReference type="Rhea" id="RHEA:40915"/>
        <dbReference type="ChEBI" id="CHEBI:15377"/>
        <dbReference type="ChEBI" id="CHEBI:15378"/>
        <dbReference type="ChEBI" id="CHEBI:30823"/>
        <dbReference type="ChEBI" id="CHEBI:34112"/>
        <dbReference type="ChEBI" id="CHEBI:64496"/>
    </reaction>
    <physiologicalReaction direction="left-to-right" evidence="38">
        <dbReference type="Rhea" id="RHEA:40916"/>
    </physiologicalReaction>
</comment>
<comment type="catalytic activity">
    <reaction evidence="42">
        <text>2-(9Z-octadecenoyl)-glycerol + H2O = glycerol + (9Z)-octadecenoate + H(+)</text>
        <dbReference type="Rhea" id="RHEA:38491"/>
        <dbReference type="ChEBI" id="CHEBI:15377"/>
        <dbReference type="ChEBI" id="CHEBI:15378"/>
        <dbReference type="ChEBI" id="CHEBI:17754"/>
        <dbReference type="ChEBI" id="CHEBI:30823"/>
        <dbReference type="ChEBI" id="CHEBI:73990"/>
    </reaction>
    <physiologicalReaction direction="left-to-right" evidence="42">
        <dbReference type="Rhea" id="RHEA:38492"/>
    </physiologicalReaction>
</comment>
<comment type="catalytic activity">
    <reaction evidence="13">
        <text>a triacylglycerol + H2O = a diacylglycerol + a fatty acid + H(+)</text>
        <dbReference type="Rhea" id="RHEA:12044"/>
        <dbReference type="ChEBI" id="CHEBI:15377"/>
        <dbReference type="ChEBI" id="CHEBI:15378"/>
        <dbReference type="ChEBI" id="CHEBI:17855"/>
        <dbReference type="ChEBI" id="CHEBI:18035"/>
        <dbReference type="ChEBI" id="CHEBI:28868"/>
        <dbReference type="EC" id="3.1.1.3"/>
    </reaction>
    <physiologicalReaction direction="left-to-right" evidence="13">
        <dbReference type="Rhea" id="RHEA:12045"/>
    </physiologicalReaction>
</comment>
<evidence type="ECO:0000256" key="10">
    <source>
        <dbReference type="ARBA" id="ARBA00023098"/>
    </source>
</evidence>
<gene>
    <name evidence="44" type="ORF">CYNAS_LOCUS11702</name>
</gene>
<evidence type="ECO:0000256" key="41">
    <source>
        <dbReference type="ARBA" id="ARBA00049372"/>
    </source>
</evidence>
<evidence type="ECO:0000256" key="12">
    <source>
        <dbReference type="ARBA" id="ARBA00023180"/>
    </source>
</evidence>
<evidence type="ECO:0000256" key="13">
    <source>
        <dbReference type="ARBA" id="ARBA00023369"/>
    </source>
</evidence>
<evidence type="ECO:0000256" key="32">
    <source>
        <dbReference type="ARBA" id="ARBA00048386"/>
    </source>
</evidence>
<comment type="catalytic activity">
    <reaction evidence="36">
        <text>1-hexadecanoyl-2-(9Z-octadecenoyl)-sn-glycero-3-phosphocholine + H2O = 1-hexadecanoyl-sn-glycero-3-phosphocholine + (9Z)-octadecenoate + H(+)</text>
        <dbReference type="Rhea" id="RHEA:38779"/>
        <dbReference type="ChEBI" id="CHEBI:15377"/>
        <dbReference type="ChEBI" id="CHEBI:15378"/>
        <dbReference type="ChEBI" id="CHEBI:30823"/>
        <dbReference type="ChEBI" id="CHEBI:72998"/>
        <dbReference type="ChEBI" id="CHEBI:73001"/>
    </reaction>
    <physiologicalReaction direction="left-to-right" evidence="36">
        <dbReference type="Rhea" id="RHEA:38780"/>
    </physiologicalReaction>
</comment>
<evidence type="ECO:0000256" key="36">
    <source>
        <dbReference type="ARBA" id="ARBA00048699"/>
    </source>
</evidence>
<evidence type="ECO:0000256" key="17">
    <source>
        <dbReference type="ARBA" id="ARBA00031182"/>
    </source>
</evidence>
<evidence type="ECO:0000313" key="44">
    <source>
        <dbReference type="EMBL" id="CAJ0599719.1"/>
    </source>
</evidence>
<keyword evidence="45" id="KW-1185">Reference proteome</keyword>
<protein>
    <recommendedName>
        <fullName evidence="3">Phospholipase B1, membrane-associated</fullName>
    </recommendedName>
    <alternativeName>
        <fullName evidence="16">Lysophospholipase</fullName>
    </alternativeName>
    <alternativeName>
        <fullName evidence="17">Phospholipase A2</fullName>
    </alternativeName>
    <alternativeName>
        <fullName evidence="19">Phospholipase B/lipase</fullName>
    </alternativeName>
    <alternativeName>
        <fullName evidence="18">Triacylglycerol lipase</fullName>
    </alternativeName>
</protein>
<keyword evidence="11" id="KW-0472">Membrane</keyword>
<dbReference type="FunFam" id="3.40.50.1110:FF:000005">
    <property type="entry name" value="Phospholipase B1"/>
    <property type="match status" value="1"/>
</dbReference>
<evidence type="ECO:0000256" key="20">
    <source>
        <dbReference type="ARBA" id="ARBA00045916"/>
    </source>
</evidence>
<evidence type="ECO:0000256" key="31">
    <source>
        <dbReference type="ARBA" id="ARBA00048374"/>
    </source>
</evidence>
<evidence type="ECO:0000256" key="37">
    <source>
        <dbReference type="ARBA" id="ARBA00048869"/>
    </source>
</evidence>
<organism evidence="44 45">
    <name type="scientific">Cylicocyclus nassatus</name>
    <name type="common">Nematode worm</name>
    <dbReference type="NCBI Taxonomy" id="53992"/>
    <lineage>
        <taxon>Eukaryota</taxon>
        <taxon>Metazoa</taxon>
        <taxon>Ecdysozoa</taxon>
        <taxon>Nematoda</taxon>
        <taxon>Chromadorea</taxon>
        <taxon>Rhabditida</taxon>
        <taxon>Rhabditina</taxon>
        <taxon>Rhabditomorpha</taxon>
        <taxon>Strongyloidea</taxon>
        <taxon>Strongylidae</taxon>
        <taxon>Cylicocyclus</taxon>
    </lineage>
</organism>
<evidence type="ECO:0000256" key="38">
    <source>
        <dbReference type="ARBA" id="ARBA00048872"/>
    </source>
</evidence>
<dbReference type="GO" id="GO:0004622">
    <property type="term" value="F:phosphatidylcholine lysophospholipase activity"/>
    <property type="evidence" value="ECO:0007669"/>
    <property type="project" value="UniProtKB-EC"/>
</dbReference>
<feature type="signal peptide" evidence="43">
    <location>
        <begin position="1"/>
        <end position="18"/>
    </location>
</feature>
<comment type="caution">
    <text evidence="44">The sequence shown here is derived from an EMBL/GenBank/DDBJ whole genome shotgun (WGS) entry which is preliminary data.</text>
</comment>
<evidence type="ECO:0000313" key="45">
    <source>
        <dbReference type="Proteomes" id="UP001176961"/>
    </source>
</evidence>
<comment type="function">
    <text evidence="20">Calcium-independent membrane-associated phospholipase that catalyzes complete diacylation of phospholipids by hydrolyzing both sn-1 and sn-2 fatty acyl chains attached to the glycerol backbone (phospholipase B activity). Has dual phospholipase and lysophospholipase activities toward diacylphospholipids. Preferentially cleaves sn-2 ester bonds over sn-1 bonds. Acts as a lipase toward glycerolipid substrates. Hydrolyzes fatty acyl chains of diacylglycerols with preference for the sn-2 position and of triacylglycerols with not positional selectivity. May also hydrolyze long chain retinyl esters such as retinyl palmitate. May contribute to digestion of dietary phospholipids, glycerolipids and retinoids, facilitating lipid absorption at the brush border.</text>
</comment>
<keyword evidence="4" id="KW-1003">Cell membrane</keyword>
<dbReference type="Gene3D" id="3.40.50.1110">
    <property type="entry name" value="SGNH hydrolase"/>
    <property type="match status" value="1"/>
</dbReference>
<evidence type="ECO:0000256" key="28">
    <source>
        <dbReference type="ARBA" id="ARBA00048058"/>
    </source>
</evidence>
<dbReference type="AlphaFoldDB" id="A0AA36M5H4"/>
<comment type="catalytic activity">
    <reaction evidence="22">
        <text>1,3-dihexadecanoyl-2-(9Z-octadecenoyl)glycerol + H2O = 1-hexadecanoyl-2-(9Z-octadecenoyl)-glycerol + hexadecanoate + H(+)</text>
        <dbReference type="Rhea" id="RHEA:40979"/>
        <dbReference type="ChEBI" id="CHEBI:7896"/>
        <dbReference type="ChEBI" id="CHEBI:15377"/>
        <dbReference type="ChEBI" id="CHEBI:15378"/>
        <dbReference type="ChEBI" id="CHEBI:75585"/>
        <dbReference type="ChEBI" id="CHEBI:75688"/>
    </reaction>
    <physiologicalReaction direction="left-to-right" evidence="22">
        <dbReference type="Rhea" id="RHEA:40980"/>
    </physiologicalReaction>
</comment>
<comment type="catalytic activity">
    <reaction evidence="25">
        <text>2,3-di-(9Z)-octadecenoyl-sn-glycerol + H2O = 3-(9Z-octadecenoyl)-sn-glycerol + (9Z)-octadecenoate + H(+)</text>
        <dbReference type="Rhea" id="RHEA:42604"/>
        <dbReference type="ChEBI" id="CHEBI:15377"/>
        <dbReference type="ChEBI" id="CHEBI:15378"/>
        <dbReference type="ChEBI" id="CHEBI:30823"/>
        <dbReference type="ChEBI" id="CHEBI:75824"/>
        <dbReference type="ChEBI" id="CHEBI:75938"/>
    </reaction>
    <physiologicalReaction direction="left-to-right" evidence="25">
        <dbReference type="Rhea" id="RHEA:42605"/>
    </physiologicalReaction>
</comment>
<evidence type="ECO:0000256" key="21">
    <source>
        <dbReference type="ARBA" id="ARBA00047324"/>
    </source>
</evidence>
<comment type="catalytic activity">
    <reaction evidence="34">
        <text>1-hexadecanoyl-2-(9Z-octadecenoyl)-sn-glycero-3-phosphoethanolamine + H2O = 1-hexadecanoyl-sn-glycero-3-phosphoethanolamine + (9Z)-octadecenoate + H(+)</text>
        <dbReference type="Rhea" id="RHEA:40911"/>
        <dbReference type="ChEBI" id="CHEBI:15377"/>
        <dbReference type="ChEBI" id="CHEBI:15378"/>
        <dbReference type="ChEBI" id="CHEBI:30823"/>
        <dbReference type="ChEBI" id="CHEBI:73004"/>
        <dbReference type="ChEBI" id="CHEBI:73007"/>
    </reaction>
    <physiologicalReaction direction="left-to-right" evidence="34">
        <dbReference type="Rhea" id="RHEA:40912"/>
    </physiologicalReaction>
</comment>
<comment type="catalytic activity">
    <reaction evidence="15">
        <text>a 1,2-diacyl-sn-glycero-3-phosphocholine + H2O = a 1-acyl-sn-glycero-3-phosphocholine + a fatty acid + H(+)</text>
        <dbReference type="Rhea" id="RHEA:15801"/>
        <dbReference type="ChEBI" id="CHEBI:15377"/>
        <dbReference type="ChEBI" id="CHEBI:15378"/>
        <dbReference type="ChEBI" id="CHEBI:28868"/>
        <dbReference type="ChEBI" id="CHEBI:57643"/>
        <dbReference type="ChEBI" id="CHEBI:58168"/>
        <dbReference type="EC" id="3.1.1.4"/>
    </reaction>
    <physiologicalReaction direction="left-to-right" evidence="15">
        <dbReference type="Rhea" id="RHEA:15802"/>
    </physiologicalReaction>
</comment>
<evidence type="ECO:0000256" key="23">
    <source>
        <dbReference type="ARBA" id="ARBA00047438"/>
    </source>
</evidence>
<comment type="catalytic activity">
    <reaction evidence="23">
        <text>1-(9Z-octadecenoyl)-glycerol + H2O = glycerol + (9Z)-octadecenoate + H(+)</text>
        <dbReference type="Rhea" id="RHEA:38487"/>
        <dbReference type="ChEBI" id="CHEBI:15377"/>
        <dbReference type="ChEBI" id="CHEBI:15378"/>
        <dbReference type="ChEBI" id="CHEBI:17754"/>
        <dbReference type="ChEBI" id="CHEBI:30823"/>
        <dbReference type="ChEBI" id="CHEBI:75342"/>
    </reaction>
    <physiologicalReaction direction="left-to-right" evidence="23">
        <dbReference type="Rhea" id="RHEA:38488"/>
    </physiologicalReaction>
</comment>
<evidence type="ECO:0000256" key="25">
    <source>
        <dbReference type="ARBA" id="ARBA00048011"/>
    </source>
</evidence>
<evidence type="ECO:0000256" key="24">
    <source>
        <dbReference type="ARBA" id="ARBA00047459"/>
    </source>
</evidence>
<comment type="catalytic activity">
    <reaction evidence="39">
        <text>1-hexadecanoyl-2-(9Z)-octadecenoyl-3-octadecanoyl-sn-glycerol + H2O = 1-hexadecanoyl-3-octadecanoyl-sn-glycerol + (9Z)-octadecenoate + H(+)</text>
        <dbReference type="Rhea" id="RHEA:41103"/>
        <dbReference type="ChEBI" id="CHEBI:15377"/>
        <dbReference type="ChEBI" id="CHEBI:15378"/>
        <dbReference type="ChEBI" id="CHEBI:30823"/>
        <dbReference type="ChEBI" id="CHEBI:77623"/>
        <dbReference type="ChEBI" id="CHEBI:77624"/>
    </reaction>
    <physiologicalReaction direction="left-to-right" evidence="39">
        <dbReference type="Rhea" id="RHEA:41104"/>
    </physiologicalReaction>
</comment>
<evidence type="ECO:0000256" key="16">
    <source>
        <dbReference type="ARBA" id="ARBA00029723"/>
    </source>
</evidence>
<evidence type="ECO:0000256" key="35">
    <source>
        <dbReference type="ARBA" id="ARBA00048656"/>
    </source>
</evidence>
<dbReference type="Proteomes" id="UP001176961">
    <property type="component" value="Unassembled WGS sequence"/>
</dbReference>
<evidence type="ECO:0000256" key="7">
    <source>
        <dbReference type="ARBA" id="ARBA00022737"/>
    </source>
</evidence>
<evidence type="ECO:0000256" key="8">
    <source>
        <dbReference type="ARBA" id="ARBA00022801"/>
    </source>
</evidence>
<comment type="catalytic activity">
    <reaction evidence="40">
        <text>1,2-dihexadecanoyl-sn-glycero-3-phosphocholine + 2 H2O = sn-glycerol 3-phosphocholine + 2 hexadecanoate + 2 H(+)</text>
        <dbReference type="Rhea" id="RHEA:40975"/>
        <dbReference type="ChEBI" id="CHEBI:7896"/>
        <dbReference type="ChEBI" id="CHEBI:15377"/>
        <dbReference type="ChEBI" id="CHEBI:15378"/>
        <dbReference type="ChEBI" id="CHEBI:16870"/>
        <dbReference type="ChEBI" id="CHEBI:72999"/>
    </reaction>
    <physiologicalReaction direction="left-to-right" evidence="40">
        <dbReference type="Rhea" id="RHEA:40976"/>
    </physiologicalReaction>
</comment>
<evidence type="ECO:0000256" key="19">
    <source>
        <dbReference type="ARBA" id="ARBA00033022"/>
    </source>
</evidence>
<dbReference type="InterPro" id="IPR036514">
    <property type="entry name" value="SGNH_hydro_sf"/>
</dbReference>
<keyword evidence="10" id="KW-0443">Lipid metabolism</keyword>
<keyword evidence="7" id="KW-0677">Repeat</keyword>
<evidence type="ECO:0000256" key="33">
    <source>
        <dbReference type="ARBA" id="ARBA00048454"/>
    </source>
</evidence>
<comment type="catalytic activity">
    <reaction evidence="29">
        <text>1,2-dihexadecanoyl-sn-glycero-3-phosphocholine + H2O = 1-hexadecanoyl-sn-glycero-3-phosphocholine + hexadecanoate + H(+)</text>
        <dbReference type="Rhea" id="RHEA:41223"/>
        <dbReference type="ChEBI" id="CHEBI:7896"/>
        <dbReference type="ChEBI" id="CHEBI:15377"/>
        <dbReference type="ChEBI" id="CHEBI:15378"/>
        <dbReference type="ChEBI" id="CHEBI:72998"/>
        <dbReference type="ChEBI" id="CHEBI:72999"/>
    </reaction>
    <physiologicalReaction direction="left-to-right" evidence="29">
        <dbReference type="Rhea" id="RHEA:41224"/>
    </physiologicalReaction>
</comment>
<comment type="catalytic activity">
    <reaction evidence="21">
        <text>1-hexadecanoyl-2-(9Z)-octadecenoyl-3-octadecanoyl-sn-glycerol + H2O = 2-(9Z-octadecenoyl)-3-octadecanoyl-sn-glycerol + hexadecanoate + H(+)</text>
        <dbReference type="Rhea" id="RHEA:41107"/>
        <dbReference type="ChEBI" id="CHEBI:7896"/>
        <dbReference type="ChEBI" id="CHEBI:15377"/>
        <dbReference type="ChEBI" id="CHEBI:15378"/>
        <dbReference type="ChEBI" id="CHEBI:75558"/>
        <dbReference type="ChEBI" id="CHEBI:77623"/>
    </reaction>
    <physiologicalReaction direction="left-to-right" evidence="21">
        <dbReference type="Rhea" id="RHEA:41108"/>
    </physiologicalReaction>
</comment>
<evidence type="ECO:0000256" key="34">
    <source>
        <dbReference type="ARBA" id="ARBA00048613"/>
    </source>
</evidence>
<evidence type="ECO:0000256" key="42">
    <source>
        <dbReference type="ARBA" id="ARBA00049461"/>
    </source>
</evidence>
<keyword evidence="6 43" id="KW-0732">Signal</keyword>
<comment type="catalytic activity">
    <reaction evidence="24">
        <text>1-hexadecanoyl-2-(9Z)-octadecenoyl-3-octadecanoyl-sn-glycerol + H2O = 1-hexadecanoyl-2-(9Z-octadecenoyl)-sn-glycerol + octadecanoate + H(+)</text>
        <dbReference type="Rhea" id="RHEA:41111"/>
        <dbReference type="ChEBI" id="CHEBI:15377"/>
        <dbReference type="ChEBI" id="CHEBI:15378"/>
        <dbReference type="ChEBI" id="CHEBI:25629"/>
        <dbReference type="ChEBI" id="CHEBI:75466"/>
        <dbReference type="ChEBI" id="CHEBI:77623"/>
    </reaction>
    <physiologicalReaction direction="left-to-right" evidence="24">
        <dbReference type="Rhea" id="RHEA:41112"/>
    </physiologicalReaction>
</comment>
<evidence type="ECO:0000256" key="27">
    <source>
        <dbReference type="ARBA" id="ARBA00048049"/>
    </source>
</evidence>
<comment type="subcellular location">
    <subcellularLocation>
        <location evidence="1">Apical cell membrane</location>
        <topology evidence="1">Single-pass type I membrane protein</topology>
    </subcellularLocation>
</comment>
<evidence type="ECO:0000256" key="15">
    <source>
        <dbReference type="ARBA" id="ARBA00023422"/>
    </source>
</evidence>
<evidence type="ECO:0000256" key="9">
    <source>
        <dbReference type="ARBA" id="ARBA00022989"/>
    </source>
</evidence>
<comment type="catalytic activity">
    <reaction evidence="37">
        <text>1,3-dihexadecanoyl-2-(9Z-octadecenoyl)glycerol + H2O = 1,3-dihexadecanoylglycerol + (9Z)-octadecenoate + H(+)</text>
        <dbReference type="Rhea" id="RHEA:40983"/>
        <dbReference type="ChEBI" id="CHEBI:15377"/>
        <dbReference type="ChEBI" id="CHEBI:15378"/>
        <dbReference type="ChEBI" id="CHEBI:30823"/>
        <dbReference type="ChEBI" id="CHEBI:75688"/>
        <dbReference type="ChEBI" id="CHEBI:77619"/>
    </reaction>
    <physiologicalReaction direction="left-to-right" evidence="37">
        <dbReference type="Rhea" id="RHEA:40984"/>
    </physiologicalReaction>
</comment>
<dbReference type="CDD" id="cd01824">
    <property type="entry name" value="Phospholipase_B_like"/>
    <property type="match status" value="1"/>
</dbReference>
<dbReference type="GO" id="GO:0004623">
    <property type="term" value="F:phospholipase A2 activity"/>
    <property type="evidence" value="ECO:0007669"/>
    <property type="project" value="UniProtKB-EC"/>
</dbReference>
<evidence type="ECO:0000256" key="22">
    <source>
        <dbReference type="ARBA" id="ARBA00047363"/>
    </source>
</evidence>
<evidence type="ECO:0000256" key="4">
    <source>
        <dbReference type="ARBA" id="ARBA00022475"/>
    </source>
</evidence>
<comment type="catalytic activity">
    <reaction evidence="31">
        <text>1-octadecanoyl-2-(9Z,12Z)-octadecadienoyl-sn-glycerol + H2O = 1-octadecanoyl-sn-glycerol + (9Z,12Z)-octadecadienoate + H(+)</text>
        <dbReference type="Rhea" id="RHEA:40927"/>
        <dbReference type="ChEBI" id="CHEBI:15377"/>
        <dbReference type="ChEBI" id="CHEBI:15378"/>
        <dbReference type="ChEBI" id="CHEBI:30245"/>
        <dbReference type="ChEBI" id="CHEBI:75550"/>
        <dbReference type="ChEBI" id="CHEBI:77097"/>
    </reaction>
    <physiologicalReaction direction="left-to-right" evidence="31">
        <dbReference type="Rhea" id="RHEA:40928"/>
    </physiologicalReaction>
</comment>
<evidence type="ECO:0000256" key="2">
    <source>
        <dbReference type="ARBA" id="ARBA00009979"/>
    </source>
</evidence>
<evidence type="ECO:0000256" key="11">
    <source>
        <dbReference type="ARBA" id="ARBA00023136"/>
    </source>
</evidence>
<evidence type="ECO:0000256" key="30">
    <source>
        <dbReference type="ARBA" id="ARBA00048362"/>
    </source>
</evidence>
<keyword evidence="9" id="KW-1133">Transmembrane helix</keyword>
<evidence type="ECO:0000256" key="39">
    <source>
        <dbReference type="ARBA" id="ARBA00048939"/>
    </source>
</evidence>
<feature type="chain" id="PRO_5041210406" description="Phospholipase B1, membrane-associated" evidence="43">
    <location>
        <begin position="19"/>
        <end position="385"/>
    </location>
</feature>
<evidence type="ECO:0000256" key="1">
    <source>
        <dbReference type="ARBA" id="ARBA00004247"/>
    </source>
</evidence>
<dbReference type="InterPro" id="IPR038885">
    <property type="entry name" value="PLB1"/>
</dbReference>
<comment type="catalytic activity">
    <reaction evidence="32">
        <text>1,2,3-tri-(9Z-octadecenoyl)-glycerol + H2O = di-(9Z)-octadecenoylglycerol + (9Z)-octadecenoate + H(+)</text>
        <dbReference type="Rhea" id="RHEA:38575"/>
        <dbReference type="ChEBI" id="CHEBI:15377"/>
        <dbReference type="ChEBI" id="CHEBI:15378"/>
        <dbReference type="ChEBI" id="CHEBI:30823"/>
        <dbReference type="ChEBI" id="CHEBI:53753"/>
        <dbReference type="ChEBI" id="CHEBI:75945"/>
    </reaction>
    <physiologicalReaction direction="left-to-right" evidence="32">
        <dbReference type="Rhea" id="RHEA:38576"/>
    </physiologicalReaction>
</comment>
<evidence type="ECO:0000256" key="18">
    <source>
        <dbReference type="ARBA" id="ARBA00031485"/>
    </source>
</evidence>
<keyword evidence="5" id="KW-0812">Transmembrane</keyword>
<dbReference type="SUPFAM" id="SSF52266">
    <property type="entry name" value="SGNH hydrolase"/>
    <property type="match status" value="1"/>
</dbReference>
<keyword evidence="12" id="KW-0325">Glycoprotein</keyword>
<reference evidence="44" key="1">
    <citation type="submission" date="2023-07" db="EMBL/GenBank/DDBJ databases">
        <authorList>
            <consortium name="CYATHOMIX"/>
        </authorList>
    </citation>
    <scope>NUCLEOTIDE SEQUENCE</scope>
    <source>
        <strain evidence="44">N/A</strain>
    </source>
</reference>
<dbReference type="InterPro" id="IPR035547">
    <property type="entry name" value="Phospholipase_B"/>
</dbReference>
<comment type="catalytic activity">
    <reaction evidence="30">
        <text>1-hexadecanoyl-2-(9Z,12Z-octadecadienoyl)-sn-glycero-3-phosphocholine + H2O = 2-(9Z,12Z-octadecadienoyl)-sn-glycero-3-phosphocholine + hexadecanoate + H(+)</text>
        <dbReference type="Rhea" id="RHEA:40971"/>
        <dbReference type="ChEBI" id="CHEBI:7896"/>
        <dbReference type="ChEBI" id="CHEBI:15377"/>
        <dbReference type="ChEBI" id="CHEBI:15378"/>
        <dbReference type="ChEBI" id="CHEBI:73002"/>
        <dbReference type="ChEBI" id="CHEBI:76084"/>
    </reaction>
    <physiologicalReaction direction="left-to-right" evidence="30">
        <dbReference type="Rhea" id="RHEA:40972"/>
    </physiologicalReaction>
</comment>
<name>A0AA36M5H4_CYLNA</name>
<evidence type="ECO:0000256" key="26">
    <source>
        <dbReference type="ARBA" id="ARBA00048015"/>
    </source>
</evidence>
<comment type="catalytic activity">
    <reaction evidence="28">
        <text>1,2-di-(9Z-octadecenoyl)-sn-glycero-3-phosphocholine + H2O = 1-(9Z-octadecenoyl)-sn-glycero-3-phosphocholine + (9Z)-octadecenoate + H(+)</text>
        <dbReference type="Rhea" id="RHEA:40923"/>
        <dbReference type="ChEBI" id="CHEBI:15377"/>
        <dbReference type="ChEBI" id="CHEBI:15378"/>
        <dbReference type="ChEBI" id="CHEBI:28610"/>
        <dbReference type="ChEBI" id="CHEBI:30823"/>
        <dbReference type="ChEBI" id="CHEBI:74669"/>
    </reaction>
    <physiologicalReaction direction="left-to-right" evidence="28">
        <dbReference type="Rhea" id="RHEA:40924"/>
    </physiologicalReaction>
</comment>
<evidence type="ECO:0000256" key="5">
    <source>
        <dbReference type="ARBA" id="ARBA00022692"/>
    </source>
</evidence>
<comment type="catalytic activity">
    <reaction evidence="26">
        <text>1-hexadecanoyl-2-(9Z-octadecenoyl)-sn-glycero-3-phospho-(1'-sn-glycerol) + H2O = 1-hexadecanoyl-sn-glycero-3-phospho-(1'-sn-glycerol) + (9Z)-octadecenoate + H(+)</text>
        <dbReference type="Rhea" id="RHEA:40919"/>
        <dbReference type="ChEBI" id="CHEBI:15377"/>
        <dbReference type="ChEBI" id="CHEBI:15378"/>
        <dbReference type="ChEBI" id="CHEBI:30823"/>
        <dbReference type="ChEBI" id="CHEBI:72841"/>
        <dbReference type="ChEBI" id="CHEBI:75158"/>
    </reaction>
    <physiologicalReaction direction="left-to-right" evidence="26">
        <dbReference type="Rhea" id="RHEA:40920"/>
    </physiologicalReaction>
</comment>
<proteinExistence type="inferred from homology"/>
<comment type="catalytic activity">
    <reaction evidence="41">
        <text>1,3-di-(9Z-octadecenoyl)-glycerol + H2O = 1-(9Z-octadecenoyl)-glycerol + (9Z)-octadecenoate + H(+)</text>
        <dbReference type="Rhea" id="RHEA:39939"/>
        <dbReference type="ChEBI" id="CHEBI:15377"/>
        <dbReference type="ChEBI" id="CHEBI:15378"/>
        <dbReference type="ChEBI" id="CHEBI:30823"/>
        <dbReference type="ChEBI" id="CHEBI:75342"/>
        <dbReference type="ChEBI" id="CHEBI:75735"/>
    </reaction>
    <physiologicalReaction direction="left-to-right" evidence="41">
        <dbReference type="Rhea" id="RHEA:39940"/>
    </physiologicalReaction>
</comment>
<dbReference type="GO" id="GO:0006644">
    <property type="term" value="P:phospholipid metabolic process"/>
    <property type="evidence" value="ECO:0007669"/>
    <property type="project" value="TreeGrafter"/>
</dbReference>
<sequence length="385" mass="42248">MHLRAVALLLVSIWQCYAVLPDIGAPGYTCDAELMKPSKKIPTNVNSVRPADIKVVMALGDSLTAANGAGAEDPVAVFLQYRGLAFQAGGDASLDTHITIPNILKKYNSKLFGYSVGIGSPNVWEISYLNVAMPGAIAADLPGQARTLVSLLHSHPESVDYEKDWKLLNIFIGGNDMCSFCKDGKLAPTECVQHIYEAIEIIYGNVPRVIVSVTAMLQLEILRQSDKGRLFCQELHTQECPCESDSKDFNNTYLANTCIDYANQEMDLAASGRFDKHDFAVVTQPFFRDIAEPPMKDGLVNKEFFAPDCFHFSQWGHALVSTWLWKNILEPVGAKTTQGSASVPSLPLACPDPKCPFIRTNANSKDCSKYITPVADTVYETNSIE</sequence>
<evidence type="ECO:0000256" key="43">
    <source>
        <dbReference type="SAM" id="SignalP"/>
    </source>
</evidence>
<comment type="similarity">
    <text evidence="2">Belongs to the 'GDSL' lipolytic enzyme family. Phospholipase B1 subfamily.</text>
</comment>
<evidence type="ECO:0000256" key="29">
    <source>
        <dbReference type="ARBA" id="ARBA00048227"/>
    </source>
</evidence>
<accession>A0AA36M5H4</accession>
<comment type="catalytic activity">
    <reaction evidence="27">
        <text>a 1-O-alkyl-2-acyl-sn-glycero-3-phosphocholine + H2O = a 1-O-alkyl-sn-glycero-3-phosphocholine + a fatty acid + H(+)</text>
        <dbReference type="Rhea" id="RHEA:36231"/>
        <dbReference type="ChEBI" id="CHEBI:15377"/>
        <dbReference type="ChEBI" id="CHEBI:15378"/>
        <dbReference type="ChEBI" id="CHEBI:28868"/>
        <dbReference type="ChEBI" id="CHEBI:30909"/>
        <dbReference type="ChEBI" id="CHEBI:36702"/>
        <dbReference type="EC" id="3.1.1.4"/>
    </reaction>
    <physiologicalReaction direction="left-to-right" evidence="27">
        <dbReference type="Rhea" id="RHEA:36232"/>
    </physiologicalReaction>
</comment>
<dbReference type="InterPro" id="IPR001087">
    <property type="entry name" value="GDSL"/>
</dbReference>
<evidence type="ECO:0000256" key="6">
    <source>
        <dbReference type="ARBA" id="ARBA00022729"/>
    </source>
</evidence>
<dbReference type="Pfam" id="PF00657">
    <property type="entry name" value="Lipase_GDSL"/>
    <property type="match status" value="1"/>
</dbReference>
<comment type="catalytic activity">
    <reaction evidence="33">
        <text>a 1-acyl-sn-glycero-3-phosphocholine + H2O = sn-glycerol 3-phosphocholine + a fatty acid + H(+)</text>
        <dbReference type="Rhea" id="RHEA:15177"/>
        <dbReference type="ChEBI" id="CHEBI:15377"/>
        <dbReference type="ChEBI" id="CHEBI:15378"/>
        <dbReference type="ChEBI" id="CHEBI:16870"/>
        <dbReference type="ChEBI" id="CHEBI:28868"/>
        <dbReference type="ChEBI" id="CHEBI:58168"/>
        <dbReference type="EC" id="3.1.1.5"/>
    </reaction>
    <physiologicalReaction direction="left-to-right" evidence="33">
        <dbReference type="Rhea" id="RHEA:15178"/>
    </physiologicalReaction>
</comment>
<evidence type="ECO:0000256" key="40">
    <source>
        <dbReference type="ARBA" id="ARBA00049363"/>
    </source>
</evidence>
<dbReference type="PANTHER" id="PTHR21325:SF44">
    <property type="entry name" value="TRIACYLGLYCEROL LIPASE"/>
    <property type="match status" value="1"/>
</dbReference>